<dbReference type="Proteomes" id="UP000481153">
    <property type="component" value="Unassembled WGS sequence"/>
</dbReference>
<dbReference type="EMBL" id="VJMJ01000326">
    <property type="protein sequence ID" value="KAF0722759.1"/>
    <property type="molecule type" value="Genomic_DNA"/>
</dbReference>
<name>A0A6G0W6U4_9STRA</name>
<keyword evidence="2" id="KW-1185">Reference proteome</keyword>
<proteinExistence type="predicted"/>
<evidence type="ECO:0000313" key="2">
    <source>
        <dbReference type="Proteomes" id="UP000481153"/>
    </source>
</evidence>
<comment type="caution">
    <text evidence="1">The sequence shown here is derived from an EMBL/GenBank/DDBJ whole genome shotgun (WGS) entry which is preliminary data.</text>
</comment>
<accession>A0A6G0W6U4</accession>
<gene>
    <name evidence="1" type="ORF">Ae201684_018236</name>
</gene>
<dbReference type="AlphaFoldDB" id="A0A6G0W6U4"/>
<protein>
    <submittedName>
        <fullName evidence="1">Uncharacterized protein</fullName>
    </submittedName>
</protein>
<evidence type="ECO:0000313" key="1">
    <source>
        <dbReference type="EMBL" id="KAF0722759.1"/>
    </source>
</evidence>
<sequence>MPKNASSRRNQSTPVSTLLRQSRLQQDSAPLLSSGLAVLQNMVLYLQLDASMDENAILRNQTHLVGEWIPSHFDTTQSRVCEFSQSTLGLALSLSRWICTAATPSCPLPPRTFLLYELGEASCDVEMHHEAPNCNLHRGGQDIRSLRRIGRID</sequence>
<organism evidence="1 2">
    <name type="scientific">Aphanomyces euteiches</name>
    <dbReference type="NCBI Taxonomy" id="100861"/>
    <lineage>
        <taxon>Eukaryota</taxon>
        <taxon>Sar</taxon>
        <taxon>Stramenopiles</taxon>
        <taxon>Oomycota</taxon>
        <taxon>Saprolegniomycetes</taxon>
        <taxon>Saprolegniales</taxon>
        <taxon>Verrucalvaceae</taxon>
        <taxon>Aphanomyces</taxon>
    </lineage>
</organism>
<reference evidence="1 2" key="1">
    <citation type="submission" date="2019-07" db="EMBL/GenBank/DDBJ databases">
        <title>Genomics analysis of Aphanomyces spp. identifies a new class of oomycete effector associated with host adaptation.</title>
        <authorList>
            <person name="Gaulin E."/>
        </authorList>
    </citation>
    <scope>NUCLEOTIDE SEQUENCE [LARGE SCALE GENOMIC DNA]</scope>
    <source>
        <strain evidence="1 2">ATCC 201684</strain>
    </source>
</reference>